<feature type="domain" description="ApeI dehydratase-like" evidence="1">
    <location>
        <begin position="16"/>
        <end position="96"/>
    </location>
</feature>
<comment type="caution">
    <text evidence="2">The sequence shown here is derived from an EMBL/GenBank/DDBJ whole genome shotgun (WGS) entry which is preliminary data.</text>
</comment>
<evidence type="ECO:0000313" key="2">
    <source>
        <dbReference type="EMBL" id="RKF34957.1"/>
    </source>
</evidence>
<dbReference type="Proteomes" id="UP000286402">
    <property type="component" value="Unassembled WGS sequence"/>
</dbReference>
<proteinExistence type="predicted"/>
<dbReference type="AlphaFoldDB" id="A0A420FPS4"/>
<dbReference type="InterPro" id="IPR029069">
    <property type="entry name" value="HotDog_dom_sf"/>
</dbReference>
<dbReference type="Pfam" id="PF22818">
    <property type="entry name" value="ApeI-like"/>
    <property type="match status" value="1"/>
</dbReference>
<protein>
    <recommendedName>
        <fullName evidence="1">ApeI dehydratase-like domain-containing protein</fullName>
    </recommendedName>
</protein>
<dbReference type="RefSeq" id="WP_120334718.1">
    <property type="nucleotide sequence ID" value="NZ_CP070350.1"/>
</dbReference>
<gene>
    <name evidence="2" type="ORF">BCY89_08375</name>
</gene>
<sequence length="125" mass="14351">MVLADFYTIHNSQVREDGKYLMEIGIHPDHPIFNGHFPGRPVTPGVCMLQIIKNITEDLLRTKLRMRSAKNIRFYAIIDPSVHSMLTLELAVQETETIQIKANCSFDDTLALKMELNFCRTYPVV</sequence>
<dbReference type="InterPro" id="IPR054545">
    <property type="entry name" value="ApeI-like"/>
</dbReference>
<dbReference type="SUPFAM" id="SSF54637">
    <property type="entry name" value="Thioesterase/thiol ester dehydrase-isomerase"/>
    <property type="match status" value="1"/>
</dbReference>
<dbReference type="EMBL" id="MCAQ01000023">
    <property type="protein sequence ID" value="RKF34957.1"/>
    <property type="molecule type" value="Genomic_DNA"/>
</dbReference>
<accession>A0A420FPS4</accession>
<name>A0A420FPS4_9SPHI</name>
<evidence type="ECO:0000313" key="3">
    <source>
        <dbReference type="Proteomes" id="UP000286402"/>
    </source>
</evidence>
<keyword evidence="3" id="KW-1185">Reference proteome</keyword>
<dbReference type="Gene3D" id="3.10.129.10">
    <property type="entry name" value="Hotdog Thioesterase"/>
    <property type="match status" value="1"/>
</dbReference>
<evidence type="ECO:0000259" key="1">
    <source>
        <dbReference type="Pfam" id="PF22818"/>
    </source>
</evidence>
<dbReference type="GO" id="GO:0016829">
    <property type="term" value="F:lyase activity"/>
    <property type="evidence" value="ECO:0007669"/>
    <property type="project" value="UniProtKB-KW"/>
</dbReference>
<reference evidence="2 3" key="1">
    <citation type="submission" date="2016-07" db="EMBL/GenBank/DDBJ databases">
        <title>Genome analysis of Sphingobacterium siyangense T12B17.</title>
        <authorList>
            <person name="Xu D."/>
            <person name="Su Y."/>
            <person name="Zheng S."/>
        </authorList>
    </citation>
    <scope>NUCLEOTIDE SEQUENCE [LARGE SCALE GENOMIC DNA]</scope>
    <source>
        <strain evidence="2 3">T12B17</strain>
    </source>
</reference>
<organism evidence="2 3">
    <name type="scientific">Sphingobacterium siyangense</name>
    <dbReference type="NCBI Taxonomy" id="459529"/>
    <lineage>
        <taxon>Bacteria</taxon>
        <taxon>Pseudomonadati</taxon>
        <taxon>Bacteroidota</taxon>
        <taxon>Sphingobacteriia</taxon>
        <taxon>Sphingobacteriales</taxon>
        <taxon>Sphingobacteriaceae</taxon>
        <taxon>Sphingobacterium</taxon>
    </lineage>
</organism>